<dbReference type="STRING" id="225849.swp_3841"/>
<dbReference type="AlphaFoldDB" id="B8CQQ3"/>
<evidence type="ECO:0000313" key="2">
    <source>
        <dbReference type="Proteomes" id="UP000000753"/>
    </source>
</evidence>
<proteinExistence type="predicted"/>
<reference evidence="1 2" key="1">
    <citation type="journal article" date="2008" name="PLoS ONE">
        <title>Environmental adaptation: genomic analysis of the piezotolerant and psychrotolerant deep-sea iron reducing bacterium Shewanella piezotolerans WP3.</title>
        <authorList>
            <person name="Wang F."/>
            <person name="Wang J."/>
            <person name="Jian H."/>
            <person name="Zhang B."/>
            <person name="Li S."/>
            <person name="Wang F."/>
            <person name="Zeng X."/>
            <person name="Gao L."/>
            <person name="Bartlett D.H."/>
            <person name="Yu J."/>
            <person name="Hu S."/>
            <person name="Xiao X."/>
        </authorList>
    </citation>
    <scope>NUCLEOTIDE SEQUENCE [LARGE SCALE GENOMIC DNA]</scope>
    <source>
        <strain evidence="2">WP3 / JCM 13877</strain>
    </source>
</reference>
<dbReference type="EMBL" id="CP000472">
    <property type="protein sequence ID" value="ACJ30519.1"/>
    <property type="molecule type" value="Genomic_DNA"/>
</dbReference>
<dbReference type="HOGENOM" id="CLU_3405405_0_0_6"/>
<dbReference type="KEGG" id="swp:swp_3841"/>
<sequence>MLMANKNERMTDETFNIKYGDCARQHYTRY</sequence>
<dbReference type="Proteomes" id="UP000000753">
    <property type="component" value="Chromosome"/>
</dbReference>
<name>B8CQQ3_SHEPW</name>
<organism evidence="1 2">
    <name type="scientific">Shewanella piezotolerans (strain WP3 / JCM 13877)</name>
    <dbReference type="NCBI Taxonomy" id="225849"/>
    <lineage>
        <taxon>Bacteria</taxon>
        <taxon>Pseudomonadati</taxon>
        <taxon>Pseudomonadota</taxon>
        <taxon>Gammaproteobacteria</taxon>
        <taxon>Alteromonadales</taxon>
        <taxon>Shewanellaceae</taxon>
        <taxon>Shewanella</taxon>
    </lineage>
</organism>
<evidence type="ECO:0000313" key="1">
    <source>
        <dbReference type="EMBL" id="ACJ30519.1"/>
    </source>
</evidence>
<keyword evidence="2" id="KW-1185">Reference proteome</keyword>
<protein>
    <submittedName>
        <fullName evidence="1">Uncharacterized protein</fullName>
    </submittedName>
</protein>
<accession>B8CQQ3</accession>
<gene>
    <name evidence="1" type="ordered locus">swp_3841</name>
</gene>